<protein>
    <recommendedName>
        <fullName evidence="6">EGF-like domain-containing protein</fullName>
    </recommendedName>
</protein>
<dbReference type="InterPro" id="IPR036383">
    <property type="entry name" value="TSP1_rpt_sf"/>
</dbReference>
<sequence>MNLLSIDKIIISLMLTSFMVTRVSGEIDSDTHDRISTSVDSVVSVVELIKDRNDALTEAGKAVGTVLSFVGKLAPLLSGLTSFLSILLIFLPQQDSEELTYMKEKFAEVNRKLDAVTNKLDGIQNLITFEAQRAAYIDEEHIIKFGYEKLQEMYKELQGVSCESENDCQRRRTEVAQTYLKHFEKVEASLNLILKNSYSGSDFSEPLLHLVKKYYKCDIAKLNSFADTIFQLTFHGQEVVIAYKRLTGSKTSTVVEIQKWLKLIYALRKNLYEIKEECYQNIGKYVRGEVKDGKYQGDFGDDRRANKALGQTLDLKYPWLKWNVLSYDAFDNDDQAFDVNQGYYNAPSDEENRERVIVATPVDPYATYSYDVKQKIINVLKEAPKIKGPLMAALYYQSDPVFKCAKDKGECIKEFKENLKVHDLWKYVQSFVILNPKIDVSIRENHPNSFIHQVFEYLPSHHTNMVIKYKFEFILMLKSEEMVYESNTCAKKCFGDSACVKLPFSKLSECQCEENFDGPECKDHSKNGLAASLNNLVQTTIQVPSLTDIYYDLKNLHKVMDAGDLEMESVLDELKGSLEKSFQRVTNELGKSFQWTNLNIKYADTISELRHFTNEFKMRSKKHNDQGGKTLASYILQPGHIKKWLSELHILFTGSNFIVQDHKPLMIMYMDRYHQQNTCSPTYKNHIDNAFRQFVILQQEAYVMWAEALDLMDEDTDVVDELYKQRFKDQDALYTNLTCKYNVVNSVNIKCSGIGRYIHSSMVFENQCKPNFFIKGPVKSTCKDAVKPLCLPCSCYAPGSIGEECGDQTGQCNCQKSFYGVQCQNKDCVWNVWSGFGSCTRSCGYNSHQTRSRTSIQKHGHGKPCQGPNQQTRSCFQKCCPGWFHCSNKKKCIEGHLKCDYNNNCGDSQDESDQLCQEKCSVQHSPWKEVGNGQDVWTLEGQHVQCPAGSVMQSFKLERSGKSQRYQYRCCNWNVVNALGKSYQYTKWSGQTKYVQDLRQLQVKCFTNQIVTSFKILVKSHKQNIWNPRRYYMKYDYQCAEIKNQKHKKRMRCQEVATAWGTQGKGKTQELDRHHVNCATRMGPRWFLNGFILEWKSNTSQIRYKFWCCRVAV</sequence>
<evidence type="ECO:0000259" key="6">
    <source>
        <dbReference type="PROSITE" id="PS50026"/>
    </source>
</evidence>
<keyword evidence="5" id="KW-0732">Signal</keyword>
<dbReference type="PROSITE" id="PS00022">
    <property type="entry name" value="EGF_1"/>
    <property type="match status" value="1"/>
</dbReference>
<dbReference type="CDD" id="cd00112">
    <property type="entry name" value="LDLa"/>
    <property type="match status" value="1"/>
</dbReference>
<dbReference type="Gene3D" id="2.20.100.10">
    <property type="entry name" value="Thrombospondin type-1 (TSP1) repeat"/>
    <property type="match status" value="1"/>
</dbReference>
<organism evidence="7 8">
    <name type="scientific">Clytia hemisphaerica</name>
    <dbReference type="NCBI Taxonomy" id="252671"/>
    <lineage>
        <taxon>Eukaryota</taxon>
        <taxon>Metazoa</taxon>
        <taxon>Cnidaria</taxon>
        <taxon>Hydrozoa</taxon>
        <taxon>Hydroidolina</taxon>
        <taxon>Leptothecata</taxon>
        <taxon>Obeliida</taxon>
        <taxon>Clytiidae</taxon>
        <taxon>Clytia</taxon>
    </lineage>
</organism>
<reference evidence="7" key="1">
    <citation type="submission" date="2021-01" db="UniProtKB">
        <authorList>
            <consortium name="EnsemblMetazoa"/>
        </authorList>
    </citation>
    <scope>IDENTIFICATION</scope>
</reference>
<comment type="caution">
    <text evidence="4">Lacks conserved residue(s) required for the propagation of feature annotation.</text>
</comment>
<evidence type="ECO:0000256" key="2">
    <source>
        <dbReference type="ARBA" id="ARBA00023157"/>
    </source>
</evidence>
<dbReference type="OrthoDB" id="4405280at2759"/>
<dbReference type="Proteomes" id="UP000594262">
    <property type="component" value="Unplaced"/>
</dbReference>
<feature type="disulfide bond" evidence="3">
    <location>
        <begin position="489"/>
        <end position="499"/>
    </location>
</feature>
<dbReference type="PROSITE" id="PS50068">
    <property type="entry name" value="LDLRA_2"/>
    <property type="match status" value="1"/>
</dbReference>
<evidence type="ECO:0000256" key="4">
    <source>
        <dbReference type="PROSITE-ProRule" id="PRU00124"/>
    </source>
</evidence>
<dbReference type="InterPro" id="IPR000742">
    <property type="entry name" value="EGF"/>
</dbReference>
<evidence type="ECO:0000256" key="3">
    <source>
        <dbReference type="PROSITE-ProRule" id="PRU00076"/>
    </source>
</evidence>
<dbReference type="PROSITE" id="PS50026">
    <property type="entry name" value="EGF_3"/>
    <property type="match status" value="1"/>
</dbReference>
<keyword evidence="8" id="KW-1185">Reference proteome</keyword>
<dbReference type="InterPro" id="IPR036055">
    <property type="entry name" value="LDL_receptor-like_sf"/>
</dbReference>
<feature type="chain" id="PRO_5029913455" description="EGF-like domain-containing protein" evidence="5">
    <location>
        <begin position="26"/>
        <end position="1113"/>
    </location>
</feature>
<accession>A0A7M5WJS6</accession>
<evidence type="ECO:0000313" key="7">
    <source>
        <dbReference type="EnsemblMetazoa" id="CLYHEMP005523.1"/>
    </source>
</evidence>
<dbReference type="InterPro" id="IPR000884">
    <property type="entry name" value="TSP1_rpt"/>
</dbReference>
<evidence type="ECO:0000256" key="5">
    <source>
        <dbReference type="SAM" id="SignalP"/>
    </source>
</evidence>
<dbReference type="AlphaFoldDB" id="A0A7M5WJS6"/>
<keyword evidence="1 3" id="KW-0245">EGF-like domain</keyword>
<dbReference type="SMART" id="SM00192">
    <property type="entry name" value="LDLa"/>
    <property type="match status" value="1"/>
</dbReference>
<evidence type="ECO:0000256" key="1">
    <source>
        <dbReference type="ARBA" id="ARBA00022536"/>
    </source>
</evidence>
<dbReference type="InterPro" id="IPR002049">
    <property type="entry name" value="LE_dom"/>
</dbReference>
<name>A0A7M5WJS6_9CNID</name>
<dbReference type="InterPro" id="IPR002172">
    <property type="entry name" value="LDrepeatLR_classA_rpt"/>
</dbReference>
<dbReference type="EnsemblMetazoa" id="CLYHEMT005523.1">
    <property type="protein sequence ID" value="CLYHEMP005523.1"/>
    <property type="gene ID" value="CLYHEMG005523"/>
</dbReference>
<dbReference type="GeneID" id="136798446"/>
<dbReference type="Gene3D" id="4.10.400.10">
    <property type="entry name" value="Low-density Lipoprotein Receptor"/>
    <property type="match status" value="1"/>
</dbReference>
<dbReference type="SMART" id="SM00209">
    <property type="entry name" value="TSP1"/>
    <property type="match status" value="1"/>
</dbReference>
<feature type="signal peptide" evidence="5">
    <location>
        <begin position="1"/>
        <end position="25"/>
    </location>
</feature>
<feature type="domain" description="EGF-like" evidence="6">
    <location>
        <begin position="485"/>
        <end position="522"/>
    </location>
</feature>
<evidence type="ECO:0000313" key="8">
    <source>
        <dbReference type="Proteomes" id="UP000594262"/>
    </source>
</evidence>
<dbReference type="PROSITE" id="PS50092">
    <property type="entry name" value="TSP1"/>
    <property type="match status" value="1"/>
</dbReference>
<feature type="disulfide bond" evidence="3">
    <location>
        <begin position="512"/>
        <end position="521"/>
    </location>
</feature>
<proteinExistence type="predicted"/>
<feature type="disulfide bond" evidence="3">
    <location>
        <begin position="493"/>
        <end position="510"/>
    </location>
</feature>
<dbReference type="RefSeq" id="XP_066911156.1">
    <property type="nucleotide sequence ID" value="XM_067055055.1"/>
</dbReference>
<dbReference type="InterPro" id="IPR039051">
    <property type="entry name" value="SE-CTX-like"/>
</dbReference>
<dbReference type="CDD" id="cd00055">
    <property type="entry name" value="EGF_Lam"/>
    <property type="match status" value="1"/>
</dbReference>
<keyword evidence="2 3" id="KW-1015">Disulfide bond</keyword>
<dbReference type="SUPFAM" id="SSF82895">
    <property type="entry name" value="TSP-1 type 1 repeat"/>
    <property type="match status" value="1"/>
</dbReference>
<dbReference type="SUPFAM" id="SSF57424">
    <property type="entry name" value="LDL receptor-like module"/>
    <property type="match status" value="1"/>
</dbReference>
<dbReference type="PANTHER" id="PTHR40472">
    <property type="entry name" value="RICIN B-TYPE LECTIN DOMAIN-CONTAINING PROTEIN"/>
    <property type="match status" value="1"/>
</dbReference>
<dbReference type="PANTHER" id="PTHR40472:SF6">
    <property type="entry name" value="RICIN B-TYPE LECTIN DOMAIN-CONTAINING PROTEIN"/>
    <property type="match status" value="1"/>
</dbReference>